<reference evidence="1" key="1">
    <citation type="submission" date="2023-07" db="EMBL/GenBank/DDBJ databases">
        <authorList>
            <person name="Ivanov I."/>
            <person name="Teneva D."/>
            <person name="Stoikov I."/>
        </authorList>
    </citation>
    <scope>NUCLEOTIDE SEQUENCE</scope>
    <source>
        <strain evidence="1">4475</strain>
    </source>
</reference>
<dbReference type="KEGG" id="bayd:BSPP4475_16345"/>
<dbReference type="RefSeq" id="WP_304414650.1">
    <property type="nucleotide sequence ID" value="NZ_OY569118.1"/>
</dbReference>
<protein>
    <submittedName>
        <fullName evidence="1">DUF3310 domain-containing protein</fullName>
    </submittedName>
</protein>
<dbReference type="AlphaFoldDB" id="A0AA48RIV9"/>
<proteinExistence type="predicted"/>
<sequence length="199" mass="23581">MKFTIDFVRRLSSEKRLKVDNCFKTINEERKVYEDDMIFKSYEDAEYWFYDNLTADIDGQEYQTKPKMSRLGSPIFVIRPHRISKPKKHLITKEELREVLINGDNEVYNMLVVDYDGYPKLIQKPSSAYAVRLEGYAAGNNYVGRQSKLYHLDETYRILLEAWLLHLTSGQSIYKDYLSGELQEEELIEKIHEAIEKYV</sequence>
<evidence type="ECO:0000313" key="1">
    <source>
        <dbReference type="EMBL" id="CAJ1003895.1"/>
    </source>
</evidence>
<dbReference type="EMBL" id="OY569118">
    <property type="protein sequence ID" value="CAJ1003895.1"/>
    <property type="molecule type" value="Genomic_DNA"/>
</dbReference>
<dbReference type="Proteomes" id="UP001189619">
    <property type="component" value="Chromosome"/>
</dbReference>
<accession>A0AA48RIV9</accession>
<keyword evidence="2" id="KW-1185">Reference proteome</keyword>
<organism evidence="1 2">
    <name type="scientific">Brevibacillus aydinogluensis</name>
    <dbReference type="NCBI Taxonomy" id="927786"/>
    <lineage>
        <taxon>Bacteria</taxon>
        <taxon>Bacillati</taxon>
        <taxon>Bacillota</taxon>
        <taxon>Bacilli</taxon>
        <taxon>Bacillales</taxon>
        <taxon>Paenibacillaceae</taxon>
        <taxon>Brevibacillus</taxon>
    </lineage>
</organism>
<evidence type="ECO:0000313" key="2">
    <source>
        <dbReference type="Proteomes" id="UP001189619"/>
    </source>
</evidence>
<name>A0AA48RIV9_9BACL</name>
<gene>
    <name evidence="1" type="ORF">BSPP4475_16345</name>
</gene>